<feature type="region of interest" description="Disordered" evidence="7">
    <location>
        <begin position="460"/>
        <end position="543"/>
    </location>
</feature>
<dbReference type="InterPro" id="IPR000719">
    <property type="entry name" value="Prot_kinase_dom"/>
</dbReference>
<feature type="domain" description="Protein kinase" evidence="8">
    <location>
        <begin position="161"/>
        <end position="408"/>
    </location>
</feature>
<feature type="region of interest" description="Disordered" evidence="7">
    <location>
        <begin position="44"/>
        <end position="162"/>
    </location>
</feature>
<dbReference type="Proteomes" id="UP001515480">
    <property type="component" value="Unassembled WGS sequence"/>
</dbReference>
<organism evidence="9 10">
    <name type="scientific">Prymnesium parvum</name>
    <name type="common">Toxic golden alga</name>
    <dbReference type="NCBI Taxonomy" id="97485"/>
    <lineage>
        <taxon>Eukaryota</taxon>
        <taxon>Haptista</taxon>
        <taxon>Haptophyta</taxon>
        <taxon>Prymnesiophyceae</taxon>
        <taxon>Prymnesiales</taxon>
        <taxon>Prymnesiaceae</taxon>
        <taxon>Prymnesium</taxon>
    </lineage>
</organism>
<comment type="caution">
    <text evidence="9">The sequence shown here is derived from an EMBL/GenBank/DDBJ whole genome shotgun (WGS) entry which is preliminary data.</text>
</comment>
<dbReference type="PROSITE" id="PS00108">
    <property type="entry name" value="PROTEIN_KINASE_ST"/>
    <property type="match status" value="1"/>
</dbReference>
<dbReference type="Gene3D" id="1.10.510.10">
    <property type="entry name" value="Transferase(Phosphotransferase) domain 1"/>
    <property type="match status" value="1"/>
</dbReference>
<evidence type="ECO:0000313" key="9">
    <source>
        <dbReference type="EMBL" id="KAL1530501.1"/>
    </source>
</evidence>
<name>A0AB34KBY2_PRYPA</name>
<dbReference type="EMBL" id="JBGBPQ010000001">
    <property type="protein sequence ID" value="KAL1530501.1"/>
    <property type="molecule type" value="Genomic_DNA"/>
</dbReference>
<evidence type="ECO:0000256" key="5">
    <source>
        <dbReference type="ARBA" id="ARBA00022840"/>
    </source>
</evidence>
<keyword evidence="3 6" id="KW-0547">Nucleotide-binding</keyword>
<protein>
    <recommendedName>
        <fullName evidence="8">Protein kinase domain-containing protein</fullName>
    </recommendedName>
</protein>
<feature type="compositionally biased region" description="Pro residues" evidence="7">
    <location>
        <begin position="122"/>
        <end position="145"/>
    </location>
</feature>
<dbReference type="SMART" id="SM00220">
    <property type="entry name" value="S_TKc"/>
    <property type="match status" value="1"/>
</dbReference>
<dbReference type="InterPro" id="IPR011009">
    <property type="entry name" value="Kinase-like_dom_sf"/>
</dbReference>
<dbReference type="GO" id="GO:0005737">
    <property type="term" value="C:cytoplasm"/>
    <property type="evidence" value="ECO:0007669"/>
    <property type="project" value="TreeGrafter"/>
</dbReference>
<dbReference type="Pfam" id="PF00069">
    <property type="entry name" value="Pkinase"/>
    <property type="match status" value="1"/>
</dbReference>
<dbReference type="PROSITE" id="PS00107">
    <property type="entry name" value="PROTEIN_KINASE_ATP"/>
    <property type="match status" value="1"/>
</dbReference>
<gene>
    <name evidence="9" type="ORF">AB1Y20_001402</name>
</gene>
<evidence type="ECO:0000256" key="3">
    <source>
        <dbReference type="ARBA" id="ARBA00022741"/>
    </source>
</evidence>
<keyword evidence="2" id="KW-0808">Transferase</keyword>
<dbReference type="GO" id="GO:0035556">
    <property type="term" value="P:intracellular signal transduction"/>
    <property type="evidence" value="ECO:0007669"/>
    <property type="project" value="TreeGrafter"/>
</dbReference>
<evidence type="ECO:0000256" key="4">
    <source>
        <dbReference type="ARBA" id="ARBA00022777"/>
    </source>
</evidence>
<dbReference type="PANTHER" id="PTHR24346">
    <property type="entry name" value="MAP/MICROTUBULE AFFINITY-REGULATING KINASE"/>
    <property type="match status" value="1"/>
</dbReference>
<evidence type="ECO:0000256" key="6">
    <source>
        <dbReference type="PROSITE-ProRule" id="PRU10141"/>
    </source>
</evidence>
<dbReference type="InterPro" id="IPR017441">
    <property type="entry name" value="Protein_kinase_ATP_BS"/>
</dbReference>
<feature type="compositionally biased region" description="Basic residues" evidence="7">
    <location>
        <begin position="524"/>
        <end position="535"/>
    </location>
</feature>
<dbReference type="PROSITE" id="PS50011">
    <property type="entry name" value="PROTEIN_KINASE_DOM"/>
    <property type="match status" value="1"/>
</dbReference>
<keyword evidence="1" id="KW-0723">Serine/threonine-protein kinase</keyword>
<evidence type="ECO:0000259" key="8">
    <source>
        <dbReference type="PROSITE" id="PS50011"/>
    </source>
</evidence>
<keyword evidence="4" id="KW-0418">Kinase</keyword>
<dbReference type="PANTHER" id="PTHR24346:SF82">
    <property type="entry name" value="KP78A-RELATED"/>
    <property type="match status" value="1"/>
</dbReference>
<dbReference type="FunFam" id="1.10.510.10:FF:000571">
    <property type="entry name" value="Maternal embryonic leucine zipper kinase"/>
    <property type="match status" value="1"/>
</dbReference>
<feature type="compositionally biased region" description="Pro residues" evidence="7">
    <location>
        <begin position="76"/>
        <end position="89"/>
    </location>
</feature>
<dbReference type="GO" id="GO:0004674">
    <property type="term" value="F:protein serine/threonine kinase activity"/>
    <property type="evidence" value="ECO:0007669"/>
    <property type="project" value="UniProtKB-KW"/>
</dbReference>
<feature type="region of interest" description="Disordered" evidence="7">
    <location>
        <begin position="1"/>
        <end position="29"/>
    </location>
</feature>
<keyword evidence="10" id="KW-1185">Reference proteome</keyword>
<feature type="compositionally biased region" description="Basic and acidic residues" evidence="7">
    <location>
        <begin position="7"/>
        <end position="24"/>
    </location>
</feature>
<dbReference type="InterPro" id="IPR008271">
    <property type="entry name" value="Ser/Thr_kinase_AS"/>
</dbReference>
<dbReference type="GO" id="GO:0005524">
    <property type="term" value="F:ATP binding"/>
    <property type="evidence" value="ECO:0007669"/>
    <property type="project" value="UniProtKB-UniRule"/>
</dbReference>
<accession>A0AB34KBY2</accession>
<reference evidence="9 10" key="1">
    <citation type="journal article" date="2024" name="Science">
        <title>Giant polyketide synthase enzymes in the biosynthesis of giant marine polyether toxins.</title>
        <authorList>
            <person name="Fallon T.R."/>
            <person name="Shende V.V."/>
            <person name="Wierzbicki I.H."/>
            <person name="Pendleton A.L."/>
            <person name="Watervoot N.F."/>
            <person name="Auber R.P."/>
            <person name="Gonzalez D.J."/>
            <person name="Wisecaver J.H."/>
            <person name="Moore B.S."/>
        </authorList>
    </citation>
    <scope>NUCLEOTIDE SEQUENCE [LARGE SCALE GENOMIC DNA]</scope>
    <source>
        <strain evidence="9 10">12B1</strain>
    </source>
</reference>
<evidence type="ECO:0000256" key="1">
    <source>
        <dbReference type="ARBA" id="ARBA00022527"/>
    </source>
</evidence>
<evidence type="ECO:0000256" key="2">
    <source>
        <dbReference type="ARBA" id="ARBA00022679"/>
    </source>
</evidence>
<dbReference type="SUPFAM" id="SSF56112">
    <property type="entry name" value="Protein kinase-like (PK-like)"/>
    <property type="match status" value="1"/>
</dbReference>
<keyword evidence="5 6" id="KW-0067">ATP-binding</keyword>
<evidence type="ECO:0000313" key="10">
    <source>
        <dbReference type="Proteomes" id="UP001515480"/>
    </source>
</evidence>
<sequence length="543" mass="58755">MASSRRKAAERIEREALRRLEHQTNPEPPLASVFAQVGEVRPGIVPGTCSVRPHSARPAAPRPEATRRRDVWAAGAPPPPPFPPPPPLGPACALPPSFPHRVAPPTPPPLPSTPRHDSPAAAAPPPSPPANAPPPPPAAAAPPSPTHRTSPPTPPDERAALFASGPLGAGAFASVRVTRAADGRRVAVKSYDARALAQQPGLQMHLQSEARLAGMLHHPHVIAPREVRRRDGQVEVEMEYASGGTLEEYVASTRVGEGEARRLFSQLVDAVAYLHREQVVHRDIKLENVLLDEARDVKLIDFGASHRGPQPPAMLAGTPAYMAPEVALGHRHDGKPTDVWSLGVLLCNLLGAQPFDGRNMAALRHNIVHQRPRLPCASSAAISLLQKLLHKDPSQRITIEEVQRHPWLRSPPPPTAPAACENRLAAAVAVHAALKAEVLRDCSNIHAQYRMAEEPLHAFHPRDNFPTRIPSRPRTAEGEGAKGALAFEPLSRVEGTARAESKLESMSAAGMPSGGTTPREDQRRHHRRNHHHHHFGFGVRQAW</sequence>
<evidence type="ECO:0000256" key="7">
    <source>
        <dbReference type="SAM" id="MobiDB-lite"/>
    </source>
</evidence>
<feature type="compositionally biased region" description="Pro residues" evidence="7">
    <location>
        <begin position="96"/>
        <end position="112"/>
    </location>
</feature>
<proteinExistence type="predicted"/>
<feature type="binding site" evidence="6">
    <location>
        <position position="189"/>
    </location>
    <ligand>
        <name>ATP</name>
        <dbReference type="ChEBI" id="CHEBI:30616"/>
    </ligand>
</feature>
<feature type="compositionally biased region" description="Low complexity" evidence="7">
    <location>
        <begin position="52"/>
        <end position="63"/>
    </location>
</feature>
<dbReference type="AlphaFoldDB" id="A0AB34KBY2"/>